<dbReference type="PANTHER" id="PTHR31954">
    <property type="entry name" value="CILIA- AND FLAGELLA-ASSOCIATED PROTEIN 157"/>
    <property type="match status" value="1"/>
</dbReference>
<organism evidence="8 9">
    <name type="scientific">Mytilus edulis</name>
    <name type="common">Blue mussel</name>
    <dbReference type="NCBI Taxonomy" id="6550"/>
    <lineage>
        <taxon>Eukaryota</taxon>
        <taxon>Metazoa</taxon>
        <taxon>Spiralia</taxon>
        <taxon>Lophotrochozoa</taxon>
        <taxon>Mollusca</taxon>
        <taxon>Bivalvia</taxon>
        <taxon>Autobranchia</taxon>
        <taxon>Pteriomorphia</taxon>
        <taxon>Mytilida</taxon>
        <taxon>Mytiloidea</taxon>
        <taxon>Mytilidae</taxon>
        <taxon>Mytilinae</taxon>
        <taxon>Mytilus</taxon>
    </lineage>
</organism>
<comment type="subcellular location">
    <subcellularLocation>
        <location evidence="1">Cell projection</location>
        <location evidence="1">Cilium</location>
    </subcellularLocation>
</comment>
<evidence type="ECO:0000256" key="6">
    <source>
        <dbReference type="ARBA" id="ARBA00023273"/>
    </source>
</evidence>
<feature type="coiled-coil region" evidence="7">
    <location>
        <begin position="9"/>
        <end position="64"/>
    </location>
</feature>
<keyword evidence="9" id="KW-1185">Reference proteome</keyword>
<evidence type="ECO:0000313" key="8">
    <source>
        <dbReference type="EMBL" id="CAG2236553.1"/>
    </source>
</evidence>
<dbReference type="Proteomes" id="UP000683360">
    <property type="component" value="Unassembled WGS sequence"/>
</dbReference>
<evidence type="ECO:0000256" key="2">
    <source>
        <dbReference type="ARBA" id="ARBA00010841"/>
    </source>
</evidence>
<dbReference type="PANTHER" id="PTHR31954:SF1">
    <property type="entry name" value="CILIA- AND FLAGELLA-ASSOCIATED PROTEIN 157"/>
    <property type="match status" value="1"/>
</dbReference>
<keyword evidence="4 7" id="KW-0175">Coiled coil</keyword>
<evidence type="ECO:0000256" key="5">
    <source>
        <dbReference type="ARBA" id="ARBA00023069"/>
    </source>
</evidence>
<name>A0A8S3TYF8_MYTED</name>
<comment type="similarity">
    <text evidence="2">Belongs to the CFAP157 family.</text>
</comment>
<keyword evidence="5" id="KW-0969">Cilium</keyword>
<dbReference type="GO" id="GO:0008017">
    <property type="term" value="F:microtubule binding"/>
    <property type="evidence" value="ECO:0007669"/>
    <property type="project" value="TreeGrafter"/>
</dbReference>
<dbReference type="OrthoDB" id="166611at2759"/>
<protein>
    <recommendedName>
        <fullName evidence="3">Cilia- and flagella-associated protein 157</fullName>
    </recommendedName>
</protein>
<evidence type="ECO:0000256" key="7">
    <source>
        <dbReference type="SAM" id="Coils"/>
    </source>
</evidence>
<reference evidence="8" key="1">
    <citation type="submission" date="2021-03" db="EMBL/GenBank/DDBJ databases">
        <authorList>
            <person name="Bekaert M."/>
        </authorList>
    </citation>
    <scope>NUCLEOTIDE SEQUENCE</scope>
</reference>
<dbReference type="EMBL" id="CAJPWZ010002359">
    <property type="protein sequence ID" value="CAG2236553.1"/>
    <property type="molecule type" value="Genomic_DNA"/>
</dbReference>
<accession>A0A8S3TYF8</accession>
<evidence type="ECO:0000313" key="9">
    <source>
        <dbReference type="Proteomes" id="UP000683360"/>
    </source>
</evidence>
<evidence type="ECO:0000256" key="4">
    <source>
        <dbReference type="ARBA" id="ARBA00023054"/>
    </source>
</evidence>
<comment type="caution">
    <text evidence="8">The sequence shown here is derived from an EMBL/GenBank/DDBJ whole genome shotgun (WGS) entry which is preliminary data.</text>
</comment>
<sequence length="570" mass="64217">MLTEKCFNQENLIGELESVQTQNQHLSAELDLTSQQVESQRDEIQEMAKENELLEEDVKKVKDDHLTEQKNKFKLEKLINDVATALKIALRKTSPDEEPEGDGELNEIERRDNMLENLLILLNSAAAIGVGPQLGELGKQYKIRQRSASKMPGSEGGIKRGSTTGSLRQLPMSPVALHPGGTLPHYQLGDLGLIPRPKQHIPTSFEQMRVLSATTRLGNLKKVLTRSVAIQTVSAPKALFYADQLLARVPAATQNAMLHEGSIERITPPVVAPLGPIRTSSKMTIKSTPQVTHIYFTDSQLYTTVKSTPQVIHIYFTDSQNYITVNSYIYLSDNLTYTTDGQTYPTGDSCVMCTIQTVKHTQQVIHVYDTDSQTYPTDSQKYQTGNAGLHYRQSNIPNRDSWLRYRQSDIPKMQCSSKLQTIKNNVSMLQTGNATGNAGLRYKQSKIPNSSTLQTAEHIQKAFHVYVTDIQTDPTCNSCHHYKQSNIPNRYCIFTLQKVKHTHCNWQFMTTLQSQTNPSGNACLHYRQSNIPNRQFMSTIYSHSPTYPSGNSCQRYIHTVQHTHQVIHIV</sequence>
<evidence type="ECO:0000256" key="3">
    <source>
        <dbReference type="ARBA" id="ARBA00014087"/>
    </source>
</evidence>
<proteinExistence type="inferred from homology"/>
<dbReference type="InterPro" id="IPR038844">
    <property type="entry name" value="CFAP157"/>
</dbReference>
<dbReference type="GO" id="GO:0036064">
    <property type="term" value="C:ciliary basal body"/>
    <property type="evidence" value="ECO:0007669"/>
    <property type="project" value="TreeGrafter"/>
</dbReference>
<keyword evidence="6" id="KW-0966">Cell projection</keyword>
<dbReference type="AlphaFoldDB" id="A0A8S3TYF8"/>
<gene>
    <name evidence="8" type="ORF">MEDL_49048</name>
</gene>
<evidence type="ECO:0000256" key="1">
    <source>
        <dbReference type="ARBA" id="ARBA00004138"/>
    </source>
</evidence>